<evidence type="ECO:0000256" key="6">
    <source>
        <dbReference type="ARBA" id="ARBA00022660"/>
    </source>
</evidence>
<keyword evidence="11 12" id="KW-0472">Membrane</keyword>
<proteinExistence type="inferred from homology"/>
<evidence type="ECO:0000256" key="2">
    <source>
        <dbReference type="ARBA" id="ARBA00005882"/>
    </source>
</evidence>
<comment type="similarity">
    <text evidence="2 12">Belongs to the complex I NDUFS4 subunit family.</text>
</comment>
<protein>
    <recommendedName>
        <fullName evidence="4 12">NADH dehydrogenase [ubiquinone] iron-sulfur protein 4, mitochondrial</fullName>
    </recommendedName>
</protein>
<gene>
    <name evidence="14" type="ORF">NAV_LOCUS7865</name>
</gene>
<evidence type="ECO:0000256" key="5">
    <source>
        <dbReference type="ARBA" id="ARBA00022448"/>
    </source>
</evidence>
<dbReference type="STRING" id="6277.A0A498SHJ3"/>
<dbReference type="OrthoDB" id="3089at2759"/>
<keyword evidence="15" id="KW-1185">Reference proteome</keyword>
<comment type="similarity">
    <text evidence="3">Belongs to the SS18 family.</text>
</comment>
<keyword evidence="8 12" id="KW-0809">Transit peptide</keyword>
<evidence type="ECO:0000256" key="9">
    <source>
        <dbReference type="ARBA" id="ARBA00022982"/>
    </source>
</evidence>
<evidence type="ECO:0000256" key="4">
    <source>
        <dbReference type="ARBA" id="ARBA00015796"/>
    </source>
</evidence>
<evidence type="ECO:0000256" key="3">
    <source>
        <dbReference type="ARBA" id="ARBA00007945"/>
    </source>
</evidence>
<comment type="subcellular location">
    <subcellularLocation>
        <location evidence="12">Mitochondrion inner membrane</location>
        <topology evidence="12">Peripheral membrane protein</topology>
        <orientation evidence="12">Matrix side</orientation>
    </subcellularLocation>
</comment>
<dbReference type="InterPro" id="IPR038532">
    <property type="entry name" value="NDUFS4-like_sf"/>
</dbReference>
<accession>A0A498SHJ3</accession>
<evidence type="ECO:0000256" key="1">
    <source>
        <dbReference type="ARBA" id="ARBA00003195"/>
    </source>
</evidence>
<keyword evidence="6 12" id="KW-0679">Respiratory chain</keyword>
<dbReference type="GO" id="GO:0005743">
    <property type="term" value="C:mitochondrial inner membrane"/>
    <property type="evidence" value="ECO:0007669"/>
    <property type="project" value="UniProtKB-SubCell"/>
</dbReference>
<evidence type="ECO:0000256" key="8">
    <source>
        <dbReference type="ARBA" id="ARBA00022946"/>
    </source>
</evidence>
<dbReference type="PANTHER" id="PTHR12219">
    <property type="entry name" value="NADH-UBIQUINONE OXIDOREDUCTASE"/>
    <property type="match status" value="1"/>
</dbReference>
<comment type="function">
    <text evidence="1 12">Accessory subunit of the mitochondrial membrane respiratory chain NADH dehydrogenase (Complex I), that is believed not to be involved in catalysis. Complex I functions in the transfer of electrons from NADH to the respiratory chain. The immediate electron acceptor for the enzyme is believed to be ubiquinone.</text>
</comment>
<keyword evidence="7 12" id="KW-0999">Mitochondrion inner membrane</keyword>
<evidence type="ECO:0000259" key="13">
    <source>
        <dbReference type="Pfam" id="PF05030"/>
    </source>
</evidence>
<dbReference type="Pfam" id="PF04800">
    <property type="entry name" value="NDUS4"/>
    <property type="match status" value="1"/>
</dbReference>
<keyword evidence="5 12" id="KW-0813">Transport</keyword>
<evidence type="ECO:0000256" key="11">
    <source>
        <dbReference type="ARBA" id="ARBA00023136"/>
    </source>
</evidence>
<dbReference type="InterPro" id="IPR006885">
    <property type="entry name" value="NADH_UbQ_FeS_4_mit-like"/>
</dbReference>
<organism evidence="14 15">
    <name type="scientific">Acanthocheilonema viteae</name>
    <name type="common">Filarial nematode worm</name>
    <name type="synonym">Dipetalonema viteae</name>
    <dbReference type="NCBI Taxonomy" id="6277"/>
    <lineage>
        <taxon>Eukaryota</taxon>
        <taxon>Metazoa</taxon>
        <taxon>Ecdysozoa</taxon>
        <taxon>Nematoda</taxon>
        <taxon>Chromadorea</taxon>
        <taxon>Rhabditida</taxon>
        <taxon>Spirurina</taxon>
        <taxon>Spiruromorpha</taxon>
        <taxon>Filarioidea</taxon>
        <taxon>Onchocercidae</taxon>
        <taxon>Acanthocheilonema</taxon>
    </lineage>
</organism>
<evidence type="ECO:0000313" key="15">
    <source>
        <dbReference type="Proteomes" id="UP000276991"/>
    </source>
</evidence>
<dbReference type="Proteomes" id="UP000276991">
    <property type="component" value="Unassembled WGS sequence"/>
</dbReference>
<dbReference type="Pfam" id="PF05030">
    <property type="entry name" value="SSXT"/>
    <property type="match status" value="1"/>
</dbReference>
<name>A0A498SHJ3_ACAVI</name>
<keyword evidence="9 12" id="KW-0249">Electron transport</keyword>
<dbReference type="GO" id="GO:0022900">
    <property type="term" value="P:electron transport chain"/>
    <property type="evidence" value="ECO:0007669"/>
    <property type="project" value="InterPro"/>
</dbReference>
<evidence type="ECO:0000313" key="14">
    <source>
        <dbReference type="EMBL" id="VBB33074.1"/>
    </source>
</evidence>
<feature type="domain" description="SS18 N-terminal" evidence="13">
    <location>
        <begin position="190"/>
        <end position="244"/>
    </location>
</feature>
<reference evidence="14 15" key="1">
    <citation type="submission" date="2018-08" db="EMBL/GenBank/DDBJ databases">
        <authorList>
            <person name="Laetsch R D."/>
            <person name="Stevens L."/>
            <person name="Kumar S."/>
            <person name="Blaxter L. M."/>
        </authorList>
    </citation>
    <scope>NUCLEOTIDE SEQUENCE [LARGE SCALE GENOMIC DNA]</scope>
</reference>
<dbReference type="Gene3D" id="3.30.160.190">
    <property type="entry name" value="atu1810 like domain"/>
    <property type="match status" value="1"/>
</dbReference>
<keyword evidence="10 12" id="KW-0496">Mitochondrion</keyword>
<dbReference type="PANTHER" id="PTHR12219:SF8">
    <property type="entry name" value="NADH DEHYDROGENASE [UBIQUINONE] IRON-SULFUR PROTEIN 4, MITOCHONDRIAL"/>
    <property type="match status" value="1"/>
</dbReference>
<evidence type="ECO:0000256" key="12">
    <source>
        <dbReference type="RuleBase" id="RU367010"/>
    </source>
</evidence>
<evidence type="ECO:0000256" key="10">
    <source>
        <dbReference type="ARBA" id="ARBA00023128"/>
    </source>
</evidence>
<evidence type="ECO:0000256" key="7">
    <source>
        <dbReference type="ARBA" id="ARBA00022792"/>
    </source>
</evidence>
<sequence>MLSTRTVNLVSALGIRCFASNTGGSPTDYPISTITRKSVDDVLEPSQVPTKIKVSDEMREQALDLSGVPMDFLRSRRARIYRPAREATQSGWANVKKWKIELDNQERWENPLIGWSSTGDPLSNISMTMDFASKEDAIRYCETNNLNYETFDYSTLFIHINTVQRLFHVERMTVGKMSLTFAGSAQIGAKPDKATIQKMLDENGQLIKVIVRYQNMGRANDALQYQQLLHRNLVYLASLADASIQQELAQQVPSFP</sequence>
<dbReference type="EMBL" id="UPTC01002124">
    <property type="protein sequence ID" value="VBB33074.1"/>
    <property type="molecule type" value="Genomic_DNA"/>
</dbReference>
<dbReference type="FunFam" id="3.30.160.190:FF:000001">
    <property type="entry name" value="NADH-ubiquinone oxidoreductase 21 kDa subunit mitochondrial"/>
    <property type="match status" value="1"/>
</dbReference>
<dbReference type="AlphaFoldDB" id="A0A498SHJ3"/>
<dbReference type="InterPro" id="IPR007726">
    <property type="entry name" value="SS18_N"/>
</dbReference>